<dbReference type="Pfam" id="PF00874">
    <property type="entry name" value="PRD"/>
    <property type="match status" value="2"/>
</dbReference>
<dbReference type="PANTHER" id="PTHR30185">
    <property type="entry name" value="CRYPTIC BETA-GLUCOSIDE BGL OPERON ANTITERMINATOR"/>
    <property type="match status" value="1"/>
</dbReference>
<dbReference type="STRING" id="644966.Tmar_1695"/>
<reference evidence="4 5" key="1">
    <citation type="journal article" date="2010" name="Stand. Genomic Sci.">
        <title>Complete genome sequence of Thermaerobacter marianensis type strain (7p75a).</title>
        <authorList>
            <person name="Han C."/>
            <person name="Gu W."/>
            <person name="Zhang X."/>
            <person name="Lapidus A."/>
            <person name="Nolan M."/>
            <person name="Copeland A."/>
            <person name="Lucas S."/>
            <person name="Del Rio T.G."/>
            <person name="Tice H."/>
            <person name="Cheng J.F."/>
            <person name="Tapia R."/>
            <person name="Goodwin L."/>
            <person name="Pitluck S."/>
            <person name="Pagani I."/>
            <person name="Ivanova N."/>
            <person name="Mavromatis K."/>
            <person name="Mikhailova N."/>
            <person name="Pati A."/>
            <person name="Chen A."/>
            <person name="Palaniappan K."/>
            <person name="Land M."/>
            <person name="Hauser L."/>
            <person name="Chang Y.J."/>
            <person name="Jeffries C.D."/>
            <person name="Schneider S."/>
            <person name="Rohde M."/>
            <person name="Goker M."/>
            <person name="Pukall R."/>
            <person name="Woyke T."/>
            <person name="Bristow J."/>
            <person name="Eisen J.A."/>
            <person name="Markowitz V."/>
            <person name="Hugenholtz P."/>
            <person name="Kyrpides N.C."/>
            <person name="Klenk H.P."/>
            <person name="Detter J.C."/>
        </authorList>
    </citation>
    <scope>NUCLEOTIDE SEQUENCE [LARGE SCALE GENOMIC DNA]</scope>
    <source>
        <strain evidence="5">ATCC 700841 / DSM 12885 / JCM 10246 / 7p75a</strain>
    </source>
</reference>
<dbReference type="RefSeq" id="WP_013496105.1">
    <property type="nucleotide sequence ID" value="NC_014831.1"/>
</dbReference>
<feature type="region of interest" description="Disordered" evidence="2">
    <location>
        <begin position="320"/>
        <end position="342"/>
    </location>
</feature>
<accession>E6SHK9</accession>
<dbReference type="Pfam" id="PF03123">
    <property type="entry name" value="CAT_RBD"/>
    <property type="match status" value="1"/>
</dbReference>
<dbReference type="Gene3D" id="2.30.24.10">
    <property type="entry name" value="CAT RNA-binding domain"/>
    <property type="match status" value="1"/>
</dbReference>
<evidence type="ECO:0000313" key="5">
    <source>
        <dbReference type="Proteomes" id="UP000008915"/>
    </source>
</evidence>
<reference evidence="5" key="2">
    <citation type="journal article" date="2010" name="Stand. Genomic Sci.">
        <title>Complete genome sequence of Thermaerobacter marianensis type strain (7p75aT).</title>
        <authorList>
            <person name="Han C."/>
            <person name="Gu W."/>
            <person name="Zhang X."/>
            <person name="Lapidus A."/>
            <person name="Nolan M."/>
            <person name="Copeland A."/>
            <person name="Lucas S."/>
            <person name="Glavina Del Rio T."/>
            <person name="Tice H."/>
            <person name="Cheng J."/>
            <person name="Tapia R."/>
            <person name="Goodwin L."/>
            <person name="Pitluck S."/>
            <person name="Pagani I."/>
            <person name="Ivanova N."/>
            <person name="Mavromatis K."/>
            <person name="Mikhailova N."/>
            <person name="Pati A."/>
            <person name="Chen A."/>
            <person name="Palaniappan K."/>
            <person name="Land M."/>
            <person name="Hauser L."/>
            <person name="Chang Y."/>
            <person name="Jeffries C."/>
            <person name="Schneider S."/>
            <person name="Rohde M."/>
            <person name="Goker M."/>
            <person name="Pukall R."/>
            <person name="Woyke T."/>
            <person name="Bristow J."/>
            <person name="Eisen J."/>
            <person name="Markowitz V."/>
            <person name="Hugenholtz P."/>
            <person name="Kyrpides N."/>
            <person name="Klenk H."/>
            <person name="Detter J."/>
        </authorList>
    </citation>
    <scope>NUCLEOTIDE SEQUENCE [LARGE SCALE GENOMIC DNA]</scope>
    <source>
        <strain evidence="5">ATCC 700841 / DSM 12885 / JCM 10246 / 7p75a</strain>
    </source>
</reference>
<dbReference type="KEGG" id="tmr:Tmar_1695"/>
<evidence type="ECO:0000256" key="1">
    <source>
        <dbReference type="ARBA" id="ARBA00022737"/>
    </source>
</evidence>
<keyword evidence="1" id="KW-0677">Repeat</keyword>
<sequence>MQSGGPRHDGVQPGSLRGDGPRRGDLRGDGPRRGDLRRESPRQRDARQAGVAYQVLKVLNNNAVLARDGTGRAVVLQGRGLGFHARRRTCIPADDPAIEAAYVAGAPGIPVPPWLPGIVADLVERAGATLGEAIDPHIVPALLDHLAFALHRVRQGLPLENPFLAEIEVLFPEELRLARQLLAEVAAAGGRVLPPDEAGFVALHLRAARAGVPVKEPARHTALVHDLVEWVRRRLGVALRPGGLDHARLVAHLRYLLDAVARGGRTPNPLLPRIQEEFPDAMALARQLGDEIARRLGKPVMEDDLGYVALHLAKLMMDAGGPADASPAGAPEEPLRGSPTSP</sequence>
<feature type="compositionally biased region" description="Basic and acidic residues" evidence="2">
    <location>
        <begin position="19"/>
        <end position="47"/>
    </location>
</feature>
<dbReference type="PROSITE" id="PS51372">
    <property type="entry name" value="PRD_2"/>
    <property type="match status" value="2"/>
</dbReference>
<dbReference type="eggNOG" id="COG3711">
    <property type="taxonomic scope" value="Bacteria"/>
</dbReference>
<name>E6SHK9_THEM7</name>
<protein>
    <submittedName>
        <fullName evidence="4">Transcriptional antiterminator, BglG</fullName>
    </submittedName>
</protein>
<dbReference type="Gene3D" id="1.10.1790.10">
    <property type="entry name" value="PRD domain"/>
    <property type="match status" value="2"/>
</dbReference>
<dbReference type="InterPro" id="IPR036650">
    <property type="entry name" value="CAT_RNA-bd_dom_sf"/>
</dbReference>
<feature type="domain" description="PRD" evidence="3">
    <location>
        <begin position="216"/>
        <end position="322"/>
    </location>
</feature>
<feature type="domain" description="PRD" evidence="3">
    <location>
        <begin position="110"/>
        <end position="215"/>
    </location>
</feature>
<evidence type="ECO:0000313" key="4">
    <source>
        <dbReference type="EMBL" id="ADU51804.1"/>
    </source>
</evidence>
<evidence type="ECO:0000259" key="3">
    <source>
        <dbReference type="PROSITE" id="PS51372"/>
    </source>
</evidence>
<dbReference type="InterPro" id="IPR011608">
    <property type="entry name" value="PRD"/>
</dbReference>
<dbReference type="AlphaFoldDB" id="E6SHK9"/>
<dbReference type="OrthoDB" id="3175596at2"/>
<dbReference type="EMBL" id="CP002344">
    <property type="protein sequence ID" value="ADU51804.1"/>
    <property type="molecule type" value="Genomic_DNA"/>
</dbReference>
<dbReference type="SUPFAM" id="SSF63520">
    <property type="entry name" value="PTS-regulatory domain, PRD"/>
    <property type="match status" value="2"/>
</dbReference>
<proteinExistence type="predicted"/>
<dbReference type="InterPro" id="IPR004341">
    <property type="entry name" value="CAT_RNA-bd_dom"/>
</dbReference>
<gene>
    <name evidence="4" type="ordered locus">Tmar_1695</name>
</gene>
<feature type="region of interest" description="Disordered" evidence="2">
    <location>
        <begin position="1"/>
        <end position="48"/>
    </location>
</feature>
<dbReference type="PANTHER" id="PTHR30185:SF15">
    <property type="entry name" value="CRYPTIC BETA-GLUCOSIDE BGL OPERON ANTITERMINATOR"/>
    <property type="match status" value="1"/>
</dbReference>
<dbReference type="Proteomes" id="UP000008915">
    <property type="component" value="Chromosome"/>
</dbReference>
<organism evidence="4 5">
    <name type="scientific">Thermaerobacter marianensis (strain ATCC 700841 / DSM 12885 / JCM 10246 / 7p75a)</name>
    <dbReference type="NCBI Taxonomy" id="644966"/>
    <lineage>
        <taxon>Bacteria</taxon>
        <taxon>Bacillati</taxon>
        <taxon>Bacillota</taxon>
        <taxon>Clostridia</taxon>
        <taxon>Eubacteriales</taxon>
        <taxon>Clostridiales Family XVII. Incertae Sedis</taxon>
        <taxon>Thermaerobacter</taxon>
    </lineage>
</organism>
<dbReference type="InterPro" id="IPR036634">
    <property type="entry name" value="PRD_sf"/>
</dbReference>
<dbReference type="InterPro" id="IPR050661">
    <property type="entry name" value="BglG_antiterminators"/>
</dbReference>
<feature type="compositionally biased region" description="Basic and acidic residues" evidence="2">
    <location>
        <begin position="1"/>
        <end position="10"/>
    </location>
</feature>
<evidence type="ECO:0000256" key="2">
    <source>
        <dbReference type="SAM" id="MobiDB-lite"/>
    </source>
</evidence>
<feature type="compositionally biased region" description="Low complexity" evidence="2">
    <location>
        <begin position="320"/>
        <end position="332"/>
    </location>
</feature>
<dbReference type="GO" id="GO:0006355">
    <property type="term" value="P:regulation of DNA-templated transcription"/>
    <property type="evidence" value="ECO:0007669"/>
    <property type="project" value="InterPro"/>
</dbReference>
<dbReference type="SMART" id="SM01061">
    <property type="entry name" value="CAT_RBD"/>
    <property type="match status" value="1"/>
</dbReference>
<dbReference type="GO" id="GO:0003723">
    <property type="term" value="F:RNA binding"/>
    <property type="evidence" value="ECO:0007669"/>
    <property type="project" value="InterPro"/>
</dbReference>
<keyword evidence="5" id="KW-1185">Reference proteome</keyword>
<dbReference type="SUPFAM" id="SSF50151">
    <property type="entry name" value="SacY-like RNA-binding domain"/>
    <property type="match status" value="1"/>
</dbReference>
<dbReference type="HOGENOM" id="CLU_078802_0_0_9"/>